<feature type="domain" description="ABM" evidence="3">
    <location>
        <begin position="545"/>
        <end position="637"/>
    </location>
</feature>
<dbReference type="Pfam" id="PF13193">
    <property type="entry name" value="AMP-binding_C"/>
    <property type="match status" value="1"/>
</dbReference>
<proteinExistence type="inferred from homology"/>
<gene>
    <name evidence="4" type="ORF">C8E97_4289</name>
</gene>
<dbReference type="SUPFAM" id="SSF54909">
    <property type="entry name" value="Dimeric alpha+beta barrel"/>
    <property type="match status" value="1"/>
</dbReference>
<name>A0A495W725_9PSEU</name>
<dbReference type="PANTHER" id="PTHR24096">
    <property type="entry name" value="LONG-CHAIN-FATTY-ACID--COA LIGASE"/>
    <property type="match status" value="1"/>
</dbReference>
<dbReference type="InterPro" id="IPR000873">
    <property type="entry name" value="AMP-dep_synth/lig_dom"/>
</dbReference>
<evidence type="ECO:0000256" key="1">
    <source>
        <dbReference type="ARBA" id="ARBA00006432"/>
    </source>
</evidence>
<evidence type="ECO:0000313" key="4">
    <source>
        <dbReference type="EMBL" id="RKT55608.1"/>
    </source>
</evidence>
<dbReference type="InterPro" id="IPR025110">
    <property type="entry name" value="AMP-bd_C"/>
</dbReference>
<dbReference type="Gene3D" id="3.40.50.12780">
    <property type="entry name" value="N-terminal domain of ligase-like"/>
    <property type="match status" value="1"/>
</dbReference>
<evidence type="ECO:0000313" key="5">
    <source>
        <dbReference type="Proteomes" id="UP000282084"/>
    </source>
</evidence>
<dbReference type="PROSITE" id="PS51725">
    <property type="entry name" value="ABM"/>
    <property type="match status" value="1"/>
</dbReference>
<protein>
    <submittedName>
        <fullName evidence="4">Long-chain acyl-CoA synthetase</fullName>
    </submittedName>
</protein>
<dbReference type="Pfam" id="PF03992">
    <property type="entry name" value="ABM"/>
    <property type="match status" value="1"/>
</dbReference>
<dbReference type="OrthoDB" id="3465883at2"/>
<accession>A0A495W725</accession>
<dbReference type="SUPFAM" id="SSF56801">
    <property type="entry name" value="Acetyl-CoA synthetase-like"/>
    <property type="match status" value="1"/>
</dbReference>
<dbReference type="InterPro" id="IPR045851">
    <property type="entry name" value="AMP-bd_C_sf"/>
</dbReference>
<dbReference type="EMBL" id="RBXO01000001">
    <property type="protein sequence ID" value="RKT55608.1"/>
    <property type="molecule type" value="Genomic_DNA"/>
</dbReference>
<keyword evidence="2" id="KW-0436">Ligase</keyword>
<comment type="similarity">
    <text evidence="1">Belongs to the ATP-dependent AMP-binding enzyme family.</text>
</comment>
<dbReference type="Pfam" id="PF00501">
    <property type="entry name" value="AMP-binding"/>
    <property type="match status" value="1"/>
</dbReference>
<dbReference type="InterPro" id="IPR011008">
    <property type="entry name" value="Dimeric_a/b-barrel"/>
</dbReference>
<dbReference type="Gene3D" id="3.30.70.100">
    <property type="match status" value="2"/>
</dbReference>
<organism evidence="4 5">
    <name type="scientific">Saccharothrix australiensis</name>
    <dbReference type="NCBI Taxonomy" id="2072"/>
    <lineage>
        <taxon>Bacteria</taxon>
        <taxon>Bacillati</taxon>
        <taxon>Actinomycetota</taxon>
        <taxon>Actinomycetes</taxon>
        <taxon>Pseudonocardiales</taxon>
        <taxon>Pseudonocardiaceae</taxon>
        <taxon>Saccharothrix</taxon>
    </lineage>
</organism>
<dbReference type="InterPro" id="IPR020845">
    <property type="entry name" value="AMP-binding_CS"/>
</dbReference>
<dbReference type="Gene3D" id="3.30.300.30">
    <property type="match status" value="1"/>
</dbReference>
<dbReference type="AlphaFoldDB" id="A0A495W725"/>
<dbReference type="PROSITE" id="PS00455">
    <property type="entry name" value="AMP_BINDING"/>
    <property type="match status" value="1"/>
</dbReference>
<dbReference type="Proteomes" id="UP000282084">
    <property type="component" value="Unassembled WGS sequence"/>
</dbReference>
<comment type="caution">
    <text evidence="4">The sequence shown here is derived from an EMBL/GenBank/DDBJ whole genome shotgun (WGS) entry which is preliminary data.</text>
</comment>
<dbReference type="InterPro" id="IPR042099">
    <property type="entry name" value="ANL_N_sf"/>
</dbReference>
<dbReference type="InterPro" id="IPR007138">
    <property type="entry name" value="ABM_dom"/>
</dbReference>
<evidence type="ECO:0000259" key="3">
    <source>
        <dbReference type="PROSITE" id="PS51725"/>
    </source>
</evidence>
<dbReference type="RefSeq" id="WP_121007284.1">
    <property type="nucleotide sequence ID" value="NZ_RBXO01000001.1"/>
</dbReference>
<dbReference type="PANTHER" id="PTHR24096:SF149">
    <property type="entry name" value="AMP-BINDING DOMAIN-CONTAINING PROTEIN-RELATED"/>
    <property type="match status" value="1"/>
</dbReference>
<sequence>MAEARPDFFPDTTVDGLLGAAAASGPKRTGVRASYGDLTFADLDDAATSCAAALRGLLGEQRCVVALASPLHPDFVTGFYGTIRSGNVVAPINPLLPEHALEHLLLTSRARLAFVTTELFAHLRRIRHRLPDLAEAVLVGPGPREDANDIRTIDDLSAAYEVRGNRMARPATDPSDVACLQFTSGTTGAPRGVLLTHRNLVANAEQVVRAHRLGPDSVVLNHLPKYHVMHLNSAVRAQALQVPCAAADQAEAFALANDSRATHLYTIPMRLNRLDTDPALGGLRLDTVRMIASGGTALAAPVAERLSARFGIPVFQGYGLAETSPLTHSAGPDDPRPGTVGPVVAGTECRIVDLATGRALPPGRRGEVHVRGPQVMRGYLDPAEPSGIDAEGWLATGDVGYEDDDGVLHLVDRLKDFFKTDNYLVSPSEVEAVLERHPAVLESAVVGYPDPLSGHVVTAFAAVAEDRRREPGLAADITAFVAARVPYYQRVRHLELVTALPRSPNGKVRRRDLLAELITRRELTGKQTTGGNPAMTDDTPDLSNLIAVVTRFRTSGDPEEFEKFFLEHVEYMRAQEGFGSHQAVRLVDNPSVYVNFGWWLSQEAFRKVTASEEFRAHQATMRSMLEGAEIDLCKNLFRVNAGETAGERGEFDTPLMTVMTFRATASAEEFETAFAAYAKDIRGRHGFGYADLNRSLQRPGTYLGIGYWWRPQVLAEVTASEPYRALAELADITVEEVTHVAWNRAIGADGETAGATAGSGR</sequence>
<dbReference type="GO" id="GO:0016405">
    <property type="term" value="F:CoA-ligase activity"/>
    <property type="evidence" value="ECO:0007669"/>
    <property type="project" value="TreeGrafter"/>
</dbReference>
<evidence type="ECO:0000256" key="2">
    <source>
        <dbReference type="ARBA" id="ARBA00022598"/>
    </source>
</evidence>
<keyword evidence="5" id="KW-1185">Reference proteome</keyword>
<reference evidence="4 5" key="1">
    <citation type="submission" date="2018-10" db="EMBL/GenBank/DDBJ databases">
        <title>Sequencing the genomes of 1000 actinobacteria strains.</title>
        <authorList>
            <person name="Klenk H.-P."/>
        </authorList>
    </citation>
    <scope>NUCLEOTIDE SEQUENCE [LARGE SCALE GENOMIC DNA]</scope>
    <source>
        <strain evidence="4 5">DSM 43800</strain>
    </source>
</reference>